<keyword evidence="3" id="KW-0813">Transport</keyword>
<keyword evidence="7" id="KW-0906">Nuclear pore complex</keyword>
<dbReference type="GO" id="GO:0015031">
    <property type="term" value="P:protein transport"/>
    <property type="evidence" value="ECO:0007669"/>
    <property type="project" value="UniProtKB-KW"/>
</dbReference>
<comment type="caution">
    <text evidence="13">The sequence shown here is derived from an EMBL/GenBank/DDBJ whole genome shotgun (WGS) entry which is preliminary data.</text>
</comment>
<name>A0AAV8SED6_9ROSI</name>
<comment type="similarity">
    <text evidence="2">Belongs to the GLE1 family.</text>
</comment>
<evidence type="ECO:0000313" key="14">
    <source>
        <dbReference type="Proteomes" id="UP001159364"/>
    </source>
</evidence>
<sequence>MGLARARDCGALRDSYCYRARGRIHRFANLQEDRKGGRARVNPFVGSLKRNAGLKNGKGQLDNQQFEFKIVGDHMGALKLELKCPQKIDEVTADPDPDWSFDTLLSELNRLEKKFNASSSKTPLAFTKTQCWKSVQRRPVAFVMRVSDDEMEESESDGEEDKYVRLLAAKCFGCDDMSASHGEESDGQLSLNAKSYLMDEVGLLEDSMFELSHNHRLAIKEGIRNKISELESELMSENEEFTAALARIGKYKEARREVDRKLDTQYQRKIAEALDKHLTEVQQYHELKSQIEERKIRSDAANEEAKKKALQEEKLRLERNRAEAEAKMRAEEAKKAALEAERKAAKETAEKEAIETSKKGIAVVSLEDGVSHQASANSGAQNLHLGASSSNKKPQSTGDVVRAAQSALSLEQRRLLKLTELSRQNESIIASSKMDFSSNERNIARLIRQIRGTKENVRAKASELLKLLINPSCPQSISITSFAKKVVSHCESPDNAAFACAHVIVLVTSKIPQAMDLLLAEFHKACIYTVPKHIMYSKSVFGSKEAYYKAIGFQEDDGKFESGENYMKRLASYMKLYGALVQTEVPGVQNIHGPNEGWAWLARFLNCLPANMYTAVALNAFLQTAGYTLFRRYKSQFRKMLNIISREYLKALRDREDPELNPIIIEIQSYIEDDKFLQKPEGSTMQEQLLSSTAVPELDSGRARYY</sequence>
<keyword evidence="5" id="KW-0653">Protein transport</keyword>
<accession>A0AAV8SED6</accession>
<reference evidence="13 14" key="1">
    <citation type="submission" date="2021-09" db="EMBL/GenBank/DDBJ databases">
        <title>Genomic insights and catalytic innovation underlie evolution of tropane alkaloids biosynthesis.</title>
        <authorList>
            <person name="Wang Y.-J."/>
            <person name="Tian T."/>
            <person name="Huang J.-P."/>
            <person name="Huang S.-X."/>
        </authorList>
    </citation>
    <scope>NUCLEOTIDE SEQUENCE [LARGE SCALE GENOMIC DNA]</scope>
    <source>
        <strain evidence="13">KIB-2018</strain>
        <tissue evidence="13">Leaf</tissue>
    </source>
</reference>
<gene>
    <name evidence="13" type="ORF">K2173_014291</name>
</gene>
<proteinExistence type="inferred from homology"/>
<dbReference type="Gene3D" id="1.25.40.510">
    <property type="entry name" value="GLE1-like"/>
    <property type="match status" value="1"/>
</dbReference>
<keyword evidence="8" id="KW-0539">Nucleus</keyword>
<feature type="coiled-coil region" evidence="11">
    <location>
        <begin position="274"/>
        <end position="357"/>
    </location>
</feature>
<comment type="subcellular location">
    <subcellularLocation>
        <location evidence="1">Nucleus</location>
        <location evidence="1">Nuclear pore complex</location>
    </subcellularLocation>
</comment>
<keyword evidence="11" id="KW-0175">Coiled coil</keyword>
<dbReference type="EMBL" id="JAIWQS010000011">
    <property type="protein sequence ID" value="KAJ8750376.1"/>
    <property type="molecule type" value="Genomic_DNA"/>
</dbReference>
<evidence type="ECO:0000256" key="7">
    <source>
        <dbReference type="ARBA" id="ARBA00023132"/>
    </source>
</evidence>
<dbReference type="GO" id="GO:0005543">
    <property type="term" value="F:phospholipid binding"/>
    <property type="evidence" value="ECO:0007669"/>
    <property type="project" value="TreeGrafter"/>
</dbReference>
<evidence type="ECO:0000256" key="4">
    <source>
        <dbReference type="ARBA" id="ARBA00022816"/>
    </source>
</evidence>
<evidence type="ECO:0000313" key="13">
    <source>
        <dbReference type="EMBL" id="KAJ8750376.1"/>
    </source>
</evidence>
<feature type="transmembrane region" description="Helical" evidence="12">
    <location>
        <begin position="612"/>
        <end position="630"/>
    </location>
</feature>
<dbReference type="GO" id="GO:0005737">
    <property type="term" value="C:cytoplasm"/>
    <property type="evidence" value="ECO:0007669"/>
    <property type="project" value="TreeGrafter"/>
</dbReference>
<keyword evidence="12" id="KW-1133">Transmembrane helix</keyword>
<evidence type="ECO:0000256" key="9">
    <source>
        <dbReference type="ARBA" id="ARBA00026227"/>
    </source>
</evidence>
<feature type="coiled-coil region" evidence="11">
    <location>
        <begin position="220"/>
        <end position="247"/>
    </location>
</feature>
<evidence type="ECO:0000256" key="11">
    <source>
        <dbReference type="SAM" id="Coils"/>
    </source>
</evidence>
<evidence type="ECO:0000256" key="12">
    <source>
        <dbReference type="SAM" id="Phobius"/>
    </source>
</evidence>
<dbReference type="GO" id="GO:0044614">
    <property type="term" value="C:nuclear pore cytoplasmic filaments"/>
    <property type="evidence" value="ECO:0007669"/>
    <property type="project" value="TreeGrafter"/>
</dbReference>
<evidence type="ECO:0000256" key="10">
    <source>
        <dbReference type="ARBA" id="ARBA00029983"/>
    </source>
</evidence>
<keyword evidence="12" id="KW-0472">Membrane</keyword>
<dbReference type="GO" id="GO:0000822">
    <property type="term" value="F:inositol hexakisphosphate binding"/>
    <property type="evidence" value="ECO:0007669"/>
    <property type="project" value="TreeGrafter"/>
</dbReference>
<dbReference type="PANTHER" id="PTHR12960">
    <property type="entry name" value="GLE-1-RELATED"/>
    <property type="match status" value="1"/>
</dbReference>
<evidence type="ECO:0000256" key="1">
    <source>
        <dbReference type="ARBA" id="ARBA00004567"/>
    </source>
</evidence>
<evidence type="ECO:0000256" key="5">
    <source>
        <dbReference type="ARBA" id="ARBA00022927"/>
    </source>
</evidence>
<dbReference type="Pfam" id="PF07817">
    <property type="entry name" value="GLE1"/>
    <property type="match status" value="1"/>
</dbReference>
<evidence type="ECO:0000256" key="8">
    <source>
        <dbReference type="ARBA" id="ARBA00023242"/>
    </source>
</evidence>
<dbReference type="PANTHER" id="PTHR12960:SF0">
    <property type="entry name" value="MRNA EXPORT FACTOR GLE1"/>
    <property type="match status" value="1"/>
</dbReference>
<dbReference type="InterPro" id="IPR038506">
    <property type="entry name" value="GLE1-like_sf"/>
</dbReference>
<keyword evidence="4" id="KW-0509">mRNA transport</keyword>
<evidence type="ECO:0000256" key="6">
    <source>
        <dbReference type="ARBA" id="ARBA00023010"/>
    </source>
</evidence>
<evidence type="ECO:0000256" key="2">
    <source>
        <dbReference type="ARBA" id="ARBA00011056"/>
    </source>
</evidence>
<keyword evidence="12" id="KW-0812">Transmembrane</keyword>
<protein>
    <recommendedName>
        <fullName evidence="9">mRNA export factor GLE1</fullName>
    </recommendedName>
    <alternativeName>
        <fullName evidence="10">Nucleoporin GLE1</fullName>
    </alternativeName>
</protein>
<organism evidence="13 14">
    <name type="scientific">Erythroxylum novogranatense</name>
    <dbReference type="NCBI Taxonomy" id="1862640"/>
    <lineage>
        <taxon>Eukaryota</taxon>
        <taxon>Viridiplantae</taxon>
        <taxon>Streptophyta</taxon>
        <taxon>Embryophyta</taxon>
        <taxon>Tracheophyta</taxon>
        <taxon>Spermatophyta</taxon>
        <taxon>Magnoliopsida</taxon>
        <taxon>eudicotyledons</taxon>
        <taxon>Gunneridae</taxon>
        <taxon>Pentapetalae</taxon>
        <taxon>rosids</taxon>
        <taxon>fabids</taxon>
        <taxon>Malpighiales</taxon>
        <taxon>Erythroxylaceae</taxon>
        <taxon>Erythroxylum</taxon>
    </lineage>
</organism>
<dbReference type="AlphaFoldDB" id="A0AAV8SED6"/>
<keyword evidence="14" id="KW-1185">Reference proteome</keyword>
<keyword evidence="6" id="KW-0811">Translocation</keyword>
<dbReference type="InterPro" id="IPR012476">
    <property type="entry name" value="GLE1"/>
</dbReference>
<dbReference type="GO" id="GO:0031369">
    <property type="term" value="F:translation initiation factor binding"/>
    <property type="evidence" value="ECO:0007669"/>
    <property type="project" value="TreeGrafter"/>
</dbReference>
<dbReference type="Proteomes" id="UP001159364">
    <property type="component" value="Linkage Group LG11"/>
</dbReference>
<evidence type="ECO:0000256" key="3">
    <source>
        <dbReference type="ARBA" id="ARBA00022448"/>
    </source>
</evidence>
<dbReference type="GO" id="GO:0016973">
    <property type="term" value="P:poly(A)+ mRNA export from nucleus"/>
    <property type="evidence" value="ECO:0007669"/>
    <property type="project" value="InterPro"/>
</dbReference>